<dbReference type="Proteomes" id="UP000316292">
    <property type="component" value="Unassembled WGS sequence"/>
</dbReference>
<dbReference type="SUPFAM" id="SSF52540">
    <property type="entry name" value="P-loop containing nucleoside triphosphate hydrolases"/>
    <property type="match status" value="1"/>
</dbReference>
<dbReference type="GO" id="GO:0005829">
    <property type="term" value="C:cytosol"/>
    <property type="evidence" value="ECO:0007669"/>
    <property type="project" value="TreeGrafter"/>
</dbReference>
<dbReference type="InterPro" id="IPR027417">
    <property type="entry name" value="P-loop_NTPase"/>
</dbReference>
<feature type="region of interest" description="Disordered" evidence="8">
    <location>
        <begin position="373"/>
        <end position="475"/>
    </location>
</feature>
<dbReference type="PANTHER" id="PTHR47959">
    <property type="entry name" value="ATP-DEPENDENT RNA HELICASE RHLE-RELATED"/>
    <property type="match status" value="1"/>
</dbReference>
<dbReference type="CDD" id="cd00268">
    <property type="entry name" value="DEADc"/>
    <property type="match status" value="1"/>
</dbReference>
<feature type="short sequence motif" description="Q motif" evidence="6">
    <location>
        <begin position="1"/>
        <end position="29"/>
    </location>
</feature>
<evidence type="ECO:0000259" key="10">
    <source>
        <dbReference type="PROSITE" id="PS51194"/>
    </source>
</evidence>
<dbReference type="InterPro" id="IPR014001">
    <property type="entry name" value="Helicase_ATP-bd"/>
</dbReference>
<dbReference type="GO" id="GO:0005524">
    <property type="term" value="F:ATP binding"/>
    <property type="evidence" value="ECO:0007669"/>
    <property type="project" value="UniProtKB-KW"/>
</dbReference>
<dbReference type="PANTHER" id="PTHR47959:SF13">
    <property type="entry name" value="ATP-DEPENDENT RNA HELICASE RHLE"/>
    <property type="match status" value="1"/>
</dbReference>
<dbReference type="Pfam" id="PF00270">
    <property type="entry name" value="DEAD"/>
    <property type="match status" value="1"/>
</dbReference>
<dbReference type="InterPro" id="IPR000629">
    <property type="entry name" value="RNA-helicase_DEAD-box_CS"/>
</dbReference>
<evidence type="ECO:0000256" key="6">
    <source>
        <dbReference type="PROSITE-ProRule" id="PRU00552"/>
    </source>
</evidence>
<proteinExistence type="inferred from homology"/>
<dbReference type="Pfam" id="PF00271">
    <property type="entry name" value="Helicase_C"/>
    <property type="match status" value="1"/>
</dbReference>
<keyword evidence="4 7" id="KW-0067">ATP-binding</keyword>
<sequence>MPFASLGLAPPVVKGVRAAGYVDPTPIQRKAIPIILEGRDLIGAAQTGTGKTAAFVLPILTRLLGGPRRLRALVLTPTRELAAQVETNARDYARFTDLSVGVVYGGVPLPPQERLLKQHGVDFLVATPGRLLDLHDRLALRLDYIEVLVLDEADRMVDMGFAPDLKRILRLMPKDRQTLMFSATMPPELNRVANEALRNPARVDLAPPQRPAAGITQAVYPVPRHLKTDLLDSMLSRSEVSSVIVFARTKHGAEKLARDLQRRGHSVATLHGNRSQSQRERALLDLRRGRVQVLVATDIASRGIDVEGITHVINYDVPHAPEDYVHRIGRTGRVDQVGDAFTLIAPEELKQLTAIERFLGRAVPRVVLPDFDYKRRPTDHRPSEPRAGGNHGGGRPRGGAQGPAHRRGGPPGSGGSRRSQGAGGGAPHGRGHGSGGHGRPNQTSSARGPQTSEAPQHGRRPRKSHGLDRRGRRRI</sequence>
<protein>
    <submittedName>
        <fullName evidence="12">DEAD/DEAH box helicase</fullName>
    </submittedName>
</protein>
<dbReference type="InterPro" id="IPR014014">
    <property type="entry name" value="RNA_helicase_DEAD_Q_motif"/>
</dbReference>
<feature type="compositionally biased region" description="Basic and acidic residues" evidence="8">
    <location>
        <begin position="373"/>
        <end position="384"/>
    </location>
</feature>
<comment type="similarity">
    <text evidence="5 7">Belongs to the DEAD box helicase family.</text>
</comment>
<comment type="caution">
    <text evidence="12">The sequence shown here is derived from an EMBL/GenBank/DDBJ whole genome shotgun (WGS) entry which is preliminary data.</text>
</comment>
<feature type="compositionally biased region" description="Polar residues" evidence="8">
    <location>
        <begin position="441"/>
        <end position="454"/>
    </location>
</feature>
<evidence type="ECO:0000256" key="4">
    <source>
        <dbReference type="ARBA" id="ARBA00022840"/>
    </source>
</evidence>
<feature type="domain" description="DEAD-box RNA helicase Q" evidence="11">
    <location>
        <begin position="1"/>
        <end position="29"/>
    </location>
</feature>
<dbReference type="GO" id="GO:0003724">
    <property type="term" value="F:RNA helicase activity"/>
    <property type="evidence" value="ECO:0007669"/>
    <property type="project" value="InterPro"/>
</dbReference>
<dbReference type="InterPro" id="IPR001650">
    <property type="entry name" value="Helicase_C-like"/>
</dbReference>
<dbReference type="PROSITE" id="PS00039">
    <property type="entry name" value="DEAD_ATP_HELICASE"/>
    <property type="match status" value="1"/>
</dbReference>
<gene>
    <name evidence="12" type="ORF">E6K71_10510</name>
</gene>
<evidence type="ECO:0000256" key="5">
    <source>
        <dbReference type="ARBA" id="ARBA00038437"/>
    </source>
</evidence>
<dbReference type="PROSITE" id="PS51195">
    <property type="entry name" value="Q_MOTIF"/>
    <property type="match status" value="1"/>
</dbReference>
<dbReference type="GO" id="GO:0003676">
    <property type="term" value="F:nucleic acid binding"/>
    <property type="evidence" value="ECO:0007669"/>
    <property type="project" value="InterPro"/>
</dbReference>
<dbReference type="InterPro" id="IPR050079">
    <property type="entry name" value="DEAD_box_RNA_helicase"/>
</dbReference>
<dbReference type="PROSITE" id="PS51194">
    <property type="entry name" value="HELICASE_CTER"/>
    <property type="match status" value="1"/>
</dbReference>
<evidence type="ECO:0000313" key="12">
    <source>
        <dbReference type="EMBL" id="TMQ47236.1"/>
    </source>
</evidence>
<keyword evidence="3 7" id="KW-0347">Helicase</keyword>
<dbReference type="InterPro" id="IPR044742">
    <property type="entry name" value="DEAD/DEAH_RhlB"/>
</dbReference>
<evidence type="ECO:0000259" key="9">
    <source>
        <dbReference type="PROSITE" id="PS51192"/>
    </source>
</evidence>
<dbReference type="Gene3D" id="3.40.50.300">
    <property type="entry name" value="P-loop containing nucleotide triphosphate hydrolases"/>
    <property type="match status" value="2"/>
</dbReference>
<organism evidence="12 13">
    <name type="scientific">Eiseniibacteriota bacterium</name>
    <dbReference type="NCBI Taxonomy" id="2212470"/>
    <lineage>
        <taxon>Bacteria</taxon>
        <taxon>Candidatus Eiseniibacteriota</taxon>
    </lineage>
</organism>
<keyword evidence="2 7" id="KW-0378">Hydrolase</keyword>
<feature type="domain" description="Helicase C-terminal" evidence="10">
    <location>
        <begin position="230"/>
        <end position="374"/>
    </location>
</feature>
<evidence type="ECO:0000313" key="13">
    <source>
        <dbReference type="Proteomes" id="UP000316292"/>
    </source>
</evidence>
<dbReference type="EMBL" id="VBOR01000120">
    <property type="protein sequence ID" value="TMQ47236.1"/>
    <property type="molecule type" value="Genomic_DNA"/>
</dbReference>
<feature type="domain" description="Helicase ATP-binding" evidence="9">
    <location>
        <begin position="32"/>
        <end position="203"/>
    </location>
</feature>
<feature type="compositionally biased region" description="Basic residues" evidence="8">
    <location>
        <begin position="457"/>
        <end position="475"/>
    </location>
</feature>
<evidence type="ECO:0000256" key="2">
    <source>
        <dbReference type="ARBA" id="ARBA00022801"/>
    </source>
</evidence>
<keyword evidence="1 7" id="KW-0547">Nucleotide-binding</keyword>
<dbReference type="CDD" id="cd18787">
    <property type="entry name" value="SF2_C_DEAD"/>
    <property type="match status" value="1"/>
</dbReference>
<feature type="compositionally biased region" description="Gly residues" evidence="8">
    <location>
        <begin position="389"/>
        <end position="401"/>
    </location>
</feature>
<dbReference type="SMART" id="SM00490">
    <property type="entry name" value="HELICc"/>
    <property type="match status" value="1"/>
</dbReference>
<reference evidence="12 13" key="1">
    <citation type="journal article" date="2019" name="Nat. Microbiol.">
        <title>Mediterranean grassland soil C-N compound turnover is dependent on rainfall and depth, and is mediated by genomically divergent microorganisms.</title>
        <authorList>
            <person name="Diamond S."/>
            <person name="Andeer P.F."/>
            <person name="Li Z."/>
            <person name="Crits-Christoph A."/>
            <person name="Burstein D."/>
            <person name="Anantharaman K."/>
            <person name="Lane K.R."/>
            <person name="Thomas B.C."/>
            <person name="Pan C."/>
            <person name="Northen T.R."/>
            <person name="Banfield J.F."/>
        </authorList>
    </citation>
    <scope>NUCLEOTIDE SEQUENCE [LARGE SCALE GENOMIC DNA]</scope>
    <source>
        <strain evidence="12">WS_1</strain>
    </source>
</reference>
<name>A0A538S7D5_UNCEI</name>
<evidence type="ECO:0000259" key="11">
    <source>
        <dbReference type="PROSITE" id="PS51195"/>
    </source>
</evidence>
<dbReference type="PROSITE" id="PS51192">
    <property type="entry name" value="HELICASE_ATP_BIND_1"/>
    <property type="match status" value="1"/>
</dbReference>
<evidence type="ECO:0000256" key="7">
    <source>
        <dbReference type="RuleBase" id="RU000492"/>
    </source>
</evidence>
<evidence type="ECO:0000256" key="1">
    <source>
        <dbReference type="ARBA" id="ARBA00022741"/>
    </source>
</evidence>
<dbReference type="InterPro" id="IPR011545">
    <property type="entry name" value="DEAD/DEAH_box_helicase_dom"/>
</dbReference>
<accession>A0A538S7D5</accession>
<dbReference type="GO" id="GO:0016787">
    <property type="term" value="F:hydrolase activity"/>
    <property type="evidence" value="ECO:0007669"/>
    <property type="project" value="UniProtKB-KW"/>
</dbReference>
<feature type="compositionally biased region" description="Gly residues" evidence="8">
    <location>
        <begin position="409"/>
        <end position="438"/>
    </location>
</feature>
<dbReference type="SMART" id="SM00487">
    <property type="entry name" value="DEXDc"/>
    <property type="match status" value="1"/>
</dbReference>
<evidence type="ECO:0000256" key="3">
    <source>
        <dbReference type="ARBA" id="ARBA00022806"/>
    </source>
</evidence>
<dbReference type="AlphaFoldDB" id="A0A538S7D5"/>
<evidence type="ECO:0000256" key="8">
    <source>
        <dbReference type="SAM" id="MobiDB-lite"/>
    </source>
</evidence>